<dbReference type="PROSITE" id="PS50290">
    <property type="entry name" value="PI3_4_KINASE_3"/>
    <property type="match status" value="1"/>
</dbReference>
<dbReference type="InterPro" id="IPR049160">
    <property type="entry name" value="PI4KB-PIK1_PIK"/>
</dbReference>
<comment type="similarity">
    <text evidence="3">Belongs to the PI3/PI4-kinase family. Type III PI4K subfamily.</text>
</comment>
<keyword evidence="7" id="KW-0539">Nucleus</keyword>
<comment type="catalytic activity">
    <reaction evidence="1">
        <text>a 1,2-diacyl-sn-glycero-3-phospho-(1D-myo-inositol) + ATP = a 1,2-diacyl-sn-glycero-3-phospho-(1D-myo-inositol 4-phosphate) + ADP + H(+)</text>
        <dbReference type="Rhea" id="RHEA:19877"/>
        <dbReference type="ChEBI" id="CHEBI:15378"/>
        <dbReference type="ChEBI" id="CHEBI:30616"/>
        <dbReference type="ChEBI" id="CHEBI:57880"/>
        <dbReference type="ChEBI" id="CHEBI:58178"/>
        <dbReference type="ChEBI" id="CHEBI:456216"/>
        <dbReference type="EC" id="2.7.1.67"/>
    </reaction>
</comment>
<dbReference type="InterPro" id="IPR042236">
    <property type="entry name" value="PI3K_accessory_sf"/>
</dbReference>
<dbReference type="PROSITE" id="PS00915">
    <property type="entry name" value="PI3_4_KINASE_1"/>
    <property type="match status" value="1"/>
</dbReference>
<evidence type="ECO:0000313" key="12">
    <source>
        <dbReference type="Proteomes" id="UP000236544"/>
    </source>
</evidence>
<dbReference type="AlphaFoldDB" id="A0A0P1KWD7"/>
<dbReference type="EC" id="2.7.1.67" evidence="4"/>
<evidence type="ECO:0000256" key="5">
    <source>
        <dbReference type="ARBA" id="ARBA00022679"/>
    </source>
</evidence>
<feature type="domain" description="PIK helical" evidence="10">
    <location>
        <begin position="1"/>
        <end position="137"/>
    </location>
</feature>
<dbReference type="FunFam" id="3.30.1010.10:FF:000021">
    <property type="entry name" value="Phosphatidylinositol 4-kinase"/>
    <property type="match status" value="1"/>
</dbReference>
<dbReference type="InterPro" id="IPR000403">
    <property type="entry name" value="PI3/4_kinase_cat_dom"/>
</dbReference>
<evidence type="ECO:0000259" key="9">
    <source>
        <dbReference type="PROSITE" id="PS50290"/>
    </source>
</evidence>
<dbReference type="GO" id="GO:0004430">
    <property type="term" value="F:1-phosphatidylinositol 4-kinase activity"/>
    <property type="evidence" value="ECO:0007669"/>
    <property type="project" value="UniProtKB-EC"/>
</dbReference>
<dbReference type="InterPro" id="IPR016024">
    <property type="entry name" value="ARM-type_fold"/>
</dbReference>
<protein>
    <recommendedName>
        <fullName evidence="4">1-phosphatidylinositol 4-kinase</fullName>
        <ecNumber evidence="4">2.7.1.67</ecNumber>
    </recommendedName>
</protein>
<dbReference type="OrthoDB" id="10264149at2759"/>
<dbReference type="Gene3D" id="1.25.40.70">
    <property type="entry name" value="Phosphatidylinositol 3-kinase, accessory domain (PIK)"/>
    <property type="match status" value="1"/>
</dbReference>
<dbReference type="InterPro" id="IPR011009">
    <property type="entry name" value="Kinase-like_dom_sf"/>
</dbReference>
<dbReference type="EMBL" id="LN890572">
    <property type="protein sequence ID" value="CUS24330.1"/>
    <property type="molecule type" value="Genomic_DNA"/>
</dbReference>
<evidence type="ECO:0000313" key="11">
    <source>
        <dbReference type="EMBL" id="CUS24330.1"/>
    </source>
</evidence>
<dbReference type="FunFam" id="1.25.40.70:FF:000020">
    <property type="entry name" value="Phosphatidylinositol 4-kinase"/>
    <property type="match status" value="1"/>
</dbReference>
<dbReference type="InterPro" id="IPR036940">
    <property type="entry name" value="PI3/4_kinase_cat_sf"/>
</dbReference>
<dbReference type="Proteomes" id="UP000236544">
    <property type="component" value="Unassembled WGS sequence"/>
</dbReference>
<dbReference type="GO" id="GO:0016192">
    <property type="term" value="P:vesicle-mediated transport"/>
    <property type="evidence" value="ECO:0007669"/>
    <property type="project" value="UniProtKB-ARBA"/>
</dbReference>
<dbReference type="InterPro" id="IPR001263">
    <property type="entry name" value="PI3K_accessory_dom"/>
</dbReference>
<dbReference type="SUPFAM" id="SSF48371">
    <property type="entry name" value="ARM repeat"/>
    <property type="match status" value="1"/>
</dbReference>
<dbReference type="GO" id="GO:0005737">
    <property type="term" value="C:cytoplasm"/>
    <property type="evidence" value="ECO:0007669"/>
    <property type="project" value="TreeGrafter"/>
</dbReference>
<dbReference type="PROSITE" id="PS00916">
    <property type="entry name" value="PI3_4_KINASE_2"/>
    <property type="match status" value="1"/>
</dbReference>
<dbReference type="CDD" id="cd05168">
    <property type="entry name" value="PI4Kc_III_beta"/>
    <property type="match status" value="1"/>
</dbReference>
<evidence type="ECO:0000256" key="2">
    <source>
        <dbReference type="ARBA" id="ARBA00004123"/>
    </source>
</evidence>
<dbReference type="InterPro" id="IPR018936">
    <property type="entry name" value="PI3/4_kinase_CS"/>
</dbReference>
<name>A0A0P1KWD7_9SACH</name>
<accession>A0A0P1KWD7</accession>
<dbReference type="PROSITE" id="PS51545">
    <property type="entry name" value="PIK_HELICAL"/>
    <property type="match status" value="1"/>
</dbReference>
<evidence type="ECO:0000256" key="3">
    <source>
        <dbReference type="ARBA" id="ARBA00006209"/>
    </source>
</evidence>
<dbReference type="Gene3D" id="3.30.1010.10">
    <property type="entry name" value="Phosphatidylinositol 3-kinase Catalytic Subunit, Chain A, domain 4"/>
    <property type="match status" value="1"/>
</dbReference>
<dbReference type="Pfam" id="PF21245">
    <property type="entry name" value="PI4KB-PIK1_PIK"/>
    <property type="match status" value="1"/>
</dbReference>
<dbReference type="GO" id="GO:0016020">
    <property type="term" value="C:membrane"/>
    <property type="evidence" value="ECO:0007669"/>
    <property type="project" value="TreeGrafter"/>
</dbReference>
<dbReference type="Pfam" id="PF11522">
    <property type="entry name" value="Pik1"/>
    <property type="match status" value="1"/>
</dbReference>
<sequence>MSDTAPDSDNSDLAPSTSAPGSNQLLLKFINSAHFTLYNNIEYLTRYSQNIGIHFYLCQKLLTFPHNELQFYIPQLVQVLLTVETESIALEELLLKLSAENPHFALLTFWQLQALLGDLSTDPSSYAFQVARRVINSLQNVLFNPHKVAAESEKIHENVAPALVLCSMVMGSCALPGLGEFAKPLVRSQGKRQKSYVFKLAKNAMRNLTKNLTLKNTLLNQGRSSSNGSHTKESDALVELVDGITTREDTLFKKPREKPLTSLNFDMIDDVGEKMFQERISNSIKMPKRKSRTTDQSYVHRIYQKSALSGASDSVYEDEYTNSMPDLHKEITSNRSTSSLNSLKSQNGNESETDDRSIKKVNSDPLADDYHDDTIRIDTMRRRSRQGKDLTALQLSQLSIPKKIRILKSNYFRCETQLAIALESISQRLALVPSEARLSALRAELLLLNRDLPAEVDIPTLLPANKKGKLHKLVKITANEAQVLNSAEKVPFLLLIEYLRDEMDFDPTTEENEDVLRRNPGEESFIFDLASITKDVNSHAEEITAVNEARNSRSSFRVSSTNETTHVTSEKEVDLGDVSVVNLTNHNEAETYRRELMVQSAAKVPVIPDDSTNRSPELQFLNNLEEIRSELEGVEFGGPSASSAEDLATQMRISAVMLAQLDKSPQQLHGSTNQIRAKIIASMQEVQDRFGFQDLEAIHGMAGQRKLENDLKTGGLQGTKKDMSYLGENWNAKKERIRATSEFGEAENWDLCSVIAKSGDDLRQEAFACQMIQAMANIWAKEKVGVWVKKMKILITSANTGLVETITNAMSVHSIKKSLTQQMIENGELNEKGQIASLKDHFARAYGDPSEFKYSRARDNFAFSLAAYSIICYLLQVKDRHNGNIMIDNEGHVVHIDFGFMLSNSPGSVGFEAAPFKLTYEYVDLMGGLEAEPYKKFVRLTKDAFKALRKYADQLVSMCEIMQKDNMQPCFNAGEQTSVQLRQRFHLELTEQECDDFVENVLVGKSLGSIYTRLYDQFQLISQGIYS</sequence>
<evidence type="ECO:0000259" key="10">
    <source>
        <dbReference type="PROSITE" id="PS51545"/>
    </source>
</evidence>
<evidence type="ECO:0000256" key="1">
    <source>
        <dbReference type="ARBA" id="ARBA00001686"/>
    </source>
</evidence>
<keyword evidence="5" id="KW-0808">Transferase</keyword>
<dbReference type="SMART" id="SM00146">
    <property type="entry name" value="PI3Kc"/>
    <property type="match status" value="1"/>
</dbReference>
<feature type="compositionally biased region" description="Basic and acidic residues" evidence="8">
    <location>
        <begin position="354"/>
        <end position="373"/>
    </location>
</feature>
<keyword evidence="12" id="KW-1185">Reference proteome</keyword>
<dbReference type="FunFam" id="1.10.1070.11:FF:000016">
    <property type="entry name" value="PIK1p Phosphatidylinositol 4-kinase"/>
    <property type="match status" value="1"/>
</dbReference>
<comment type="subcellular location">
    <subcellularLocation>
        <location evidence="2">Nucleus</location>
    </subcellularLocation>
</comment>
<dbReference type="InterPro" id="IPR057754">
    <property type="entry name" value="PI4-kinase_beta/PIK1_cat"/>
</dbReference>
<evidence type="ECO:0000256" key="8">
    <source>
        <dbReference type="SAM" id="MobiDB-lite"/>
    </source>
</evidence>
<keyword evidence="6" id="KW-0418">Kinase</keyword>
<reference evidence="12" key="1">
    <citation type="submission" date="2015-10" db="EMBL/GenBank/DDBJ databases">
        <authorList>
            <person name="Devillers H."/>
        </authorList>
    </citation>
    <scope>NUCLEOTIDE SEQUENCE [LARGE SCALE GENOMIC DNA]</scope>
</reference>
<dbReference type="PANTHER" id="PTHR10048">
    <property type="entry name" value="PHOSPHATIDYLINOSITOL KINASE"/>
    <property type="match status" value="1"/>
</dbReference>
<gene>
    <name evidence="11" type="ORF">LAQU0_S15e02080g</name>
</gene>
<dbReference type="InterPro" id="IPR021601">
    <property type="entry name" value="Phosphatidylino_kinase_fungi"/>
</dbReference>
<feature type="domain" description="PI3K/PI4K catalytic" evidence="9">
    <location>
        <begin position="731"/>
        <end position="1010"/>
    </location>
</feature>
<dbReference type="SUPFAM" id="SSF56112">
    <property type="entry name" value="Protein kinase-like (PK-like)"/>
    <property type="match status" value="1"/>
</dbReference>
<dbReference type="GO" id="GO:0005634">
    <property type="term" value="C:nucleus"/>
    <property type="evidence" value="ECO:0007669"/>
    <property type="project" value="UniProtKB-SubCell"/>
</dbReference>
<evidence type="ECO:0000256" key="7">
    <source>
        <dbReference type="ARBA" id="ARBA00023242"/>
    </source>
</evidence>
<feature type="compositionally biased region" description="Low complexity" evidence="8">
    <location>
        <begin position="333"/>
        <end position="345"/>
    </location>
</feature>
<dbReference type="PANTHER" id="PTHR10048:SF22">
    <property type="entry name" value="PHOSPHATIDYLINOSITOL 4-KINASE BETA"/>
    <property type="match status" value="1"/>
</dbReference>
<dbReference type="GO" id="GO:0046854">
    <property type="term" value="P:phosphatidylinositol phosphate biosynthetic process"/>
    <property type="evidence" value="ECO:0007669"/>
    <property type="project" value="InterPro"/>
</dbReference>
<evidence type="ECO:0000256" key="4">
    <source>
        <dbReference type="ARBA" id="ARBA00012169"/>
    </source>
</evidence>
<dbReference type="GO" id="GO:0048015">
    <property type="term" value="P:phosphatidylinositol-mediated signaling"/>
    <property type="evidence" value="ECO:0007669"/>
    <property type="project" value="TreeGrafter"/>
</dbReference>
<dbReference type="Pfam" id="PF00454">
    <property type="entry name" value="PI3_PI4_kinase"/>
    <property type="match status" value="1"/>
</dbReference>
<feature type="region of interest" description="Disordered" evidence="8">
    <location>
        <begin position="333"/>
        <end position="373"/>
    </location>
</feature>
<proteinExistence type="inferred from homology"/>
<dbReference type="InterPro" id="IPR015433">
    <property type="entry name" value="PI3/4_kinase"/>
</dbReference>
<dbReference type="Gene3D" id="6.10.140.1260">
    <property type="match status" value="1"/>
</dbReference>
<organism evidence="11 12">
    <name type="scientific">Lachancea quebecensis</name>
    <dbReference type="NCBI Taxonomy" id="1654605"/>
    <lineage>
        <taxon>Eukaryota</taxon>
        <taxon>Fungi</taxon>
        <taxon>Dikarya</taxon>
        <taxon>Ascomycota</taxon>
        <taxon>Saccharomycotina</taxon>
        <taxon>Saccharomycetes</taxon>
        <taxon>Saccharomycetales</taxon>
        <taxon>Saccharomycetaceae</taxon>
        <taxon>Lachancea</taxon>
    </lineage>
</organism>
<dbReference type="Gene3D" id="1.10.1070.11">
    <property type="entry name" value="Phosphatidylinositol 3-/4-kinase, catalytic domain"/>
    <property type="match status" value="1"/>
</dbReference>
<evidence type="ECO:0000256" key="6">
    <source>
        <dbReference type="ARBA" id="ARBA00022777"/>
    </source>
</evidence>